<dbReference type="Proteomes" id="UP000050761">
    <property type="component" value="Unassembled WGS sequence"/>
</dbReference>
<dbReference type="OrthoDB" id="5860120at2759"/>
<evidence type="ECO:0000313" key="3">
    <source>
        <dbReference type="Proteomes" id="UP000050761"/>
    </source>
</evidence>
<dbReference type="InterPro" id="IPR001969">
    <property type="entry name" value="Aspartic_peptidase_AS"/>
</dbReference>
<evidence type="ECO:0000256" key="1">
    <source>
        <dbReference type="SAM" id="MobiDB-lite"/>
    </source>
</evidence>
<protein>
    <submittedName>
        <fullName evidence="4">Peptidase A2 domain-containing protein</fullName>
    </submittedName>
</protein>
<dbReference type="GO" id="GO:0006508">
    <property type="term" value="P:proteolysis"/>
    <property type="evidence" value="ECO:0007669"/>
    <property type="project" value="InterPro"/>
</dbReference>
<keyword evidence="3" id="KW-1185">Reference proteome</keyword>
<accession>A0A3P7U805</accession>
<proteinExistence type="predicted"/>
<sequence length="512" mass="56494">MATESIDAEMEAMLLMEGDEKTIADLQAQVATLTSQVRQLTDKQPLAHQEQTVTTNGRGSEFREAMRQIQSPTVPPRTELMDFDPIAAAAERAARERTANGAGVPVQVTIEEVPSVCCNGLPDMVIYEDAHGKGFESFLKSFLMKNKGLNLPYDVLIHTLPVEIREGSFSEFTAALSVKFKQNDVAKRMEAHVKLKNLKCTDSIADYCVELEKLSRTAYPELTQGELSTIRTGELITQLMEWPEYAQMFAIVEQTPSEETYERLKTLAHRNLTGKKVVAQGEMHLKMQEKSIKRSLNKKHNRTAFLQKDVGLKRANLFATAVGNQVTSEGIAKNLAKGNPLRTFTTTLQRWSCSAAKRGSSAAELSGPQTLEKVKLLGIEYSGLLDTGSQVSILPLELLQKAATAGFDLDEDVEEIRDAGKTTIYNVSGNLKVFKGAVRLTIEIEGLPSMRAAFYVIKGGDGMVVICTSVLYSEGYQLRNPNKGHIVECRKGKENNEEESVLREIQGVVAGE</sequence>
<evidence type="ECO:0000313" key="4">
    <source>
        <dbReference type="WBParaSite" id="HPBE_0000024401-mRNA-1"/>
    </source>
</evidence>
<dbReference type="PROSITE" id="PS00141">
    <property type="entry name" value="ASP_PROTEASE"/>
    <property type="match status" value="1"/>
</dbReference>
<dbReference type="GO" id="GO:0004190">
    <property type="term" value="F:aspartic-type endopeptidase activity"/>
    <property type="evidence" value="ECO:0007669"/>
    <property type="project" value="InterPro"/>
</dbReference>
<reference evidence="4" key="2">
    <citation type="submission" date="2019-09" db="UniProtKB">
        <authorList>
            <consortium name="WormBaseParasite"/>
        </authorList>
    </citation>
    <scope>IDENTIFICATION</scope>
</reference>
<dbReference type="AlphaFoldDB" id="A0A3P7U805"/>
<feature type="region of interest" description="Disordered" evidence="1">
    <location>
        <begin position="41"/>
        <end position="62"/>
    </location>
</feature>
<dbReference type="WBParaSite" id="HPBE_0000024401-mRNA-1">
    <property type="protein sequence ID" value="HPBE_0000024401-mRNA-1"/>
    <property type="gene ID" value="HPBE_0000024401"/>
</dbReference>
<name>A0A3P7U805_HELPZ</name>
<feature type="compositionally biased region" description="Polar residues" evidence="1">
    <location>
        <begin position="49"/>
        <end position="58"/>
    </location>
</feature>
<gene>
    <name evidence="2" type="ORF">HPBE_LOCUS245</name>
</gene>
<dbReference type="EMBL" id="UZAH01000158">
    <property type="protein sequence ID" value="VDO18627.1"/>
    <property type="molecule type" value="Genomic_DNA"/>
</dbReference>
<organism evidence="2">
    <name type="scientific">Heligmosomoides polygyrus</name>
    <name type="common">Parasitic roundworm</name>
    <dbReference type="NCBI Taxonomy" id="6339"/>
    <lineage>
        <taxon>Eukaryota</taxon>
        <taxon>Metazoa</taxon>
        <taxon>Ecdysozoa</taxon>
        <taxon>Nematoda</taxon>
        <taxon>Chromadorea</taxon>
        <taxon>Rhabditida</taxon>
        <taxon>Rhabditina</taxon>
        <taxon>Rhabditomorpha</taxon>
        <taxon>Strongyloidea</taxon>
        <taxon>Heligmosomidae</taxon>
        <taxon>Heligmosomoides</taxon>
    </lineage>
</organism>
<reference evidence="2 3" key="1">
    <citation type="submission" date="2018-11" db="EMBL/GenBank/DDBJ databases">
        <authorList>
            <consortium name="Pathogen Informatics"/>
        </authorList>
    </citation>
    <scope>NUCLEOTIDE SEQUENCE [LARGE SCALE GENOMIC DNA]</scope>
</reference>
<evidence type="ECO:0000313" key="2">
    <source>
        <dbReference type="EMBL" id="VDO18627.1"/>
    </source>
</evidence>